<dbReference type="NCBIfam" id="TIGR00482">
    <property type="entry name" value="nicotinate (nicotinamide) nucleotide adenylyltransferase"/>
    <property type="match status" value="1"/>
</dbReference>
<dbReference type="RefSeq" id="WP_135869250.1">
    <property type="nucleotide sequence ID" value="NZ_SRSC01000001.1"/>
</dbReference>
<dbReference type="NCBIfam" id="TIGR00125">
    <property type="entry name" value="cyt_tran_rel"/>
    <property type="match status" value="1"/>
</dbReference>
<keyword evidence="14" id="KW-1185">Reference proteome</keyword>
<dbReference type="CDD" id="cd02165">
    <property type="entry name" value="NMNAT"/>
    <property type="match status" value="1"/>
</dbReference>
<dbReference type="UniPathway" id="UPA00253">
    <property type="reaction ID" value="UER00332"/>
</dbReference>
<keyword evidence="9 11" id="KW-0520">NAD</keyword>
<evidence type="ECO:0000259" key="12">
    <source>
        <dbReference type="Pfam" id="PF01467"/>
    </source>
</evidence>
<evidence type="ECO:0000256" key="2">
    <source>
        <dbReference type="ARBA" id="ARBA00005019"/>
    </source>
</evidence>
<evidence type="ECO:0000256" key="1">
    <source>
        <dbReference type="ARBA" id="ARBA00002324"/>
    </source>
</evidence>
<dbReference type="NCBIfam" id="NF000840">
    <property type="entry name" value="PRK00071.1-3"/>
    <property type="match status" value="1"/>
</dbReference>
<protein>
    <recommendedName>
        <fullName evidence="11">Probable nicotinate-nucleotide adenylyltransferase</fullName>
        <ecNumber evidence="11">2.7.7.18</ecNumber>
    </recommendedName>
    <alternativeName>
        <fullName evidence="11">Deamido-NAD(+) diphosphorylase</fullName>
    </alternativeName>
    <alternativeName>
        <fullName evidence="11">Deamido-NAD(+) pyrophosphorylase</fullName>
    </alternativeName>
    <alternativeName>
        <fullName evidence="11">Nicotinate mononucleotide adenylyltransferase</fullName>
        <shortName evidence="11">NaMN adenylyltransferase</shortName>
    </alternativeName>
</protein>
<keyword evidence="6 11" id="KW-0548">Nucleotidyltransferase</keyword>
<gene>
    <name evidence="11" type="primary">nadD</name>
    <name evidence="13" type="ORF">E4633_05610</name>
</gene>
<comment type="caution">
    <text evidence="13">The sequence shown here is derived from an EMBL/GenBank/DDBJ whole genome shotgun (WGS) entry which is preliminary data.</text>
</comment>
<dbReference type="InterPro" id="IPR005248">
    <property type="entry name" value="NadD/NMNAT"/>
</dbReference>
<dbReference type="InterPro" id="IPR014729">
    <property type="entry name" value="Rossmann-like_a/b/a_fold"/>
</dbReference>
<dbReference type="GO" id="GO:0004515">
    <property type="term" value="F:nicotinate-nucleotide adenylyltransferase activity"/>
    <property type="evidence" value="ECO:0007669"/>
    <property type="project" value="UniProtKB-UniRule"/>
</dbReference>
<proteinExistence type="inferred from homology"/>
<keyword evidence="5 11" id="KW-0808">Transferase</keyword>
<comment type="similarity">
    <text evidence="3 11">Belongs to the NadD family.</text>
</comment>
<evidence type="ECO:0000313" key="13">
    <source>
        <dbReference type="EMBL" id="TGU74933.1"/>
    </source>
</evidence>
<dbReference type="HAMAP" id="MF_00244">
    <property type="entry name" value="NaMN_adenylyltr"/>
    <property type="match status" value="1"/>
</dbReference>
<dbReference type="AlphaFoldDB" id="A0A4S1CMS2"/>
<evidence type="ECO:0000256" key="9">
    <source>
        <dbReference type="ARBA" id="ARBA00023027"/>
    </source>
</evidence>
<reference evidence="13 14" key="1">
    <citation type="submission" date="2019-04" db="EMBL/GenBank/DDBJ databases">
        <title>Geobacter oryzae sp. nov., ferric-reducing bacteria isolated from paddy soil.</title>
        <authorList>
            <person name="Xu Z."/>
            <person name="Masuda Y."/>
            <person name="Itoh H."/>
            <person name="Senoo K."/>
        </authorList>
    </citation>
    <scope>NUCLEOTIDE SEQUENCE [LARGE SCALE GENOMIC DNA]</scope>
    <source>
        <strain evidence="13 14">Red111</strain>
    </source>
</reference>
<evidence type="ECO:0000256" key="5">
    <source>
        <dbReference type="ARBA" id="ARBA00022679"/>
    </source>
</evidence>
<dbReference type="EMBL" id="SRSC01000001">
    <property type="protein sequence ID" value="TGU74933.1"/>
    <property type="molecule type" value="Genomic_DNA"/>
</dbReference>
<dbReference type="SUPFAM" id="SSF52374">
    <property type="entry name" value="Nucleotidylyl transferase"/>
    <property type="match status" value="1"/>
</dbReference>
<accession>A0A4S1CMS2</accession>
<keyword evidence="7 11" id="KW-0547">Nucleotide-binding</keyword>
<organism evidence="13 14">
    <name type="scientific">Geomonas terrae</name>
    <dbReference type="NCBI Taxonomy" id="2562681"/>
    <lineage>
        <taxon>Bacteria</taxon>
        <taxon>Pseudomonadati</taxon>
        <taxon>Thermodesulfobacteriota</taxon>
        <taxon>Desulfuromonadia</taxon>
        <taxon>Geobacterales</taxon>
        <taxon>Geobacteraceae</taxon>
        <taxon>Geomonas</taxon>
    </lineage>
</organism>
<comment type="pathway">
    <text evidence="2 11">Cofactor biosynthesis; NAD(+) biosynthesis; deamido-NAD(+) from nicotinate D-ribonucleotide: step 1/1.</text>
</comment>
<dbReference type="Proteomes" id="UP000306416">
    <property type="component" value="Unassembled WGS sequence"/>
</dbReference>
<dbReference type="EC" id="2.7.7.18" evidence="11"/>
<evidence type="ECO:0000256" key="10">
    <source>
        <dbReference type="ARBA" id="ARBA00048721"/>
    </source>
</evidence>
<evidence type="ECO:0000256" key="8">
    <source>
        <dbReference type="ARBA" id="ARBA00022840"/>
    </source>
</evidence>
<comment type="catalytic activity">
    <reaction evidence="10 11">
        <text>nicotinate beta-D-ribonucleotide + ATP + H(+) = deamido-NAD(+) + diphosphate</text>
        <dbReference type="Rhea" id="RHEA:22860"/>
        <dbReference type="ChEBI" id="CHEBI:15378"/>
        <dbReference type="ChEBI" id="CHEBI:30616"/>
        <dbReference type="ChEBI" id="CHEBI:33019"/>
        <dbReference type="ChEBI" id="CHEBI:57502"/>
        <dbReference type="ChEBI" id="CHEBI:58437"/>
        <dbReference type="EC" id="2.7.7.18"/>
    </reaction>
</comment>
<dbReference type="GO" id="GO:0005524">
    <property type="term" value="F:ATP binding"/>
    <property type="evidence" value="ECO:0007669"/>
    <property type="project" value="UniProtKB-KW"/>
</dbReference>
<dbReference type="PANTHER" id="PTHR39321:SF3">
    <property type="entry name" value="PHOSPHOPANTETHEINE ADENYLYLTRANSFERASE"/>
    <property type="match status" value="1"/>
</dbReference>
<evidence type="ECO:0000256" key="3">
    <source>
        <dbReference type="ARBA" id="ARBA00009014"/>
    </source>
</evidence>
<dbReference type="InterPro" id="IPR004821">
    <property type="entry name" value="Cyt_trans-like"/>
</dbReference>
<evidence type="ECO:0000313" key="14">
    <source>
        <dbReference type="Proteomes" id="UP000306416"/>
    </source>
</evidence>
<evidence type="ECO:0000256" key="4">
    <source>
        <dbReference type="ARBA" id="ARBA00022642"/>
    </source>
</evidence>
<keyword evidence="4 11" id="KW-0662">Pyridine nucleotide biosynthesis</keyword>
<dbReference type="NCBIfam" id="NF000839">
    <property type="entry name" value="PRK00071.1-1"/>
    <property type="match status" value="1"/>
</dbReference>
<evidence type="ECO:0000256" key="6">
    <source>
        <dbReference type="ARBA" id="ARBA00022695"/>
    </source>
</evidence>
<dbReference type="GO" id="GO:0009435">
    <property type="term" value="P:NAD+ biosynthetic process"/>
    <property type="evidence" value="ECO:0007669"/>
    <property type="project" value="UniProtKB-UniRule"/>
</dbReference>
<evidence type="ECO:0000256" key="11">
    <source>
        <dbReference type="HAMAP-Rule" id="MF_00244"/>
    </source>
</evidence>
<keyword evidence="8 11" id="KW-0067">ATP-binding</keyword>
<evidence type="ECO:0000256" key="7">
    <source>
        <dbReference type="ARBA" id="ARBA00022741"/>
    </source>
</evidence>
<comment type="function">
    <text evidence="1 11">Catalyzes the reversible adenylation of nicotinate mononucleotide (NaMN) to nicotinic acid adenine dinucleotide (NaAD).</text>
</comment>
<dbReference type="Pfam" id="PF01467">
    <property type="entry name" value="CTP_transf_like"/>
    <property type="match status" value="1"/>
</dbReference>
<sequence length="216" mass="23952">MKIGILGGTFNPIHNAHLRIAEEVRDLFQLDRVIFIPAATPPHKPQVGELSFASRLEMVRLAVADNPSFEVSDMEAVRGGRSYSVDTLSQLRAERPEDELFFIIGADSFNDIAAWHRYDEIFTLCNVVSVQRPGSTITSLAKALPVAIAGEFCYDSAAKRLNHSSGHCVYALDGVLLDISSSHIRRLVKAGRSVKYLLPEAVEHYIKEQGLYVDAR</sequence>
<name>A0A4S1CMS2_9BACT</name>
<dbReference type="Gene3D" id="3.40.50.620">
    <property type="entry name" value="HUPs"/>
    <property type="match status" value="1"/>
</dbReference>
<dbReference type="PANTHER" id="PTHR39321">
    <property type="entry name" value="NICOTINATE-NUCLEOTIDE ADENYLYLTRANSFERASE-RELATED"/>
    <property type="match status" value="1"/>
</dbReference>
<feature type="domain" description="Cytidyltransferase-like" evidence="12">
    <location>
        <begin position="5"/>
        <end position="186"/>
    </location>
</feature>